<accession>A0A225WP10</accession>
<keyword evidence="3" id="KW-1185">Reference proteome</keyword>
<dbReference type="Proteomes" id="UP000198211">
    <property type="component" value="Unassembled WGS sequence"/>
</dbReference>
<gene>
    <name evidence="2" type="ORF">PHMEG_0006446</name>
</gene>
<organism evidence="2 3">
    <name type="scientific">Phytophthora megakarya</name>
    <dbReference type="NCBI Taxonomy" id="4795"/>
    <lineage>
        <taxon>Eukaryota</taxon>
        <taxon>Sar</taxon>
        <taxon>Stramenopiles</taxon>
        <taxon>Oomycota</taxon>
        <taxon>Peronosporomycetes</taxon>
        <taxon>Peronosporales</taxon>
        <taxon>Peronosporaceae</taxon>
        <taxon>Phytophthora</taxon>
    </lineage>
</organism>
<protein>
    <submittedName>
        <fullName evidence="2">Copia type Polyprotein</fullName>
    </submittedName>
</protein>
<comment type="caution">
    <text evidence="2">The sequence shown here is derived from an EMBL/GenBank/DDBJ whole genome shotgun (WGS) entry which is preliminary data.</text>
</comment>
<evidence type="ECO:0000313" key="3">
    <source>
        <dbReference type="Proteomes" id="UP000198211"/>
    </source>
</evidence>
<proteinExistence type="predicted"/>
<evidence type="ECO:0000313" key="2">
    <source>
        <dbReference type="EMBL" id="OWZ19332.1"/>
    </source>
</evidence>
<dbReference type="EMBL" id="NBNE01000456">
    <property type="protein sequence ID" value="OWZ19332.1"/>
    <property type="molecule type" value="Genomic_DNA"/>
</dbReference>
<name>A0A225WP10_9STRA</name>
<dbReference type="InterPro" id="IPR013103">
    <property type="entry name" value="RVT_2"/>
</dbReference>
<reference evidence="3" key="1">
    <citation type="submission" date="2017-03" db="EMBL/GenBank/DDBJ databases">
        <title>Phytopthora megakarya and P. palmivora, two closely related causual agents of cacao black pod achieved similar genome size and gene model numbers by different mechanisms.</title>
        <authorList>
            <person name="Ali S."/>
            <person name="Shao J."/>
            <person name="Larry D.J."/>
            <person name="Kronmiller B."/>
            <person name="Shen D."/>
            <person name="Strem M.D."/>
            <person name="Melnick R.L."/>
            <person name="Guiltinan M.J."/>
            <person name="Tyler B.M."/>
            <person name="Meinhardt L.W."/>
            <person name="Bailey B.A."/>
        </authorList>
    </citation>
    <scope>NUCLEOTIDE SEQUENCE [LARGE SCALE GENOMIC DNA]</scope>
    <source>
        <strain evidence="3">zdho120</strain>
    </source>
</reference>
<dbReference type="OrthoDB" id="123528at2759"/>
<sequence length="128" mass="14863">MYEVVKVLYGLRQPGSEWNAELNRWFLNQGYLRSLTEPCLYYNFEGQTITLVLIYVDDIMVATNSEDHKCKLFEKLDEVYGIKDQGKYAREILDTFGYENAHAVGNPMETNVRMVSLDANEESDLSFE</sequence>
<dbReference type="AlphaFoldDB" id="A0A225WP10"/>
<feature type="domain" description="Reverse transcriptase Ty1/copia-type" evidence="1">
    <location>
        <begin position="2"/>
        <end position="86"/>
    </location>
</feature>
<evidence type="ECO:0000259" key="1">
    <source>
        <dbReference type="Pfam" id="PF07727"/>
    </source>
</evidence>
<dbReference type="Pfam" id="PF07727">
    <property type="entry name" value="RVT_2"/>
    <property type="match status" value="1"/>
</dbReference>